<accession>A0ABS9X3W7</accession>
<dbReference type="RefSeq" id="WP_242285955.1">
    <property type="nucleotide sequence ID" value="NZ_JAKKSL010000002.1"/>
</dbReference>
<protein>
    <recommendedName>
        <fullName evidence="1">HEPN/Toprim N-terminal domain-containing protein</fullName>
    </recommendedName>
</protein>
<organism evidence="2 3">
    <name type="scientific">Colwellia maritima</name>
    <dbReference type="NCBI Taxonomy" id="2912588"/>
    <lineage>
        <taxon>Bacteria</taxon>
        <taxon>Pseudomonadati</taxon>
        <taxon>Pseudomonadota</taxon>
        <taxon>Gammaproteobacteria</taxon>
        <taxon>Alteromonadales</taxon>
        <taxon>Colwelliaceae</taxon>
        <taxon>Colwellia</taxon>
    </lineage>
</organism>
<comment type="caution">
    <text evidence="2">The sequence shown here is derived from an EMBL/GenBank/DDBJ whole genome shotgun (WGS) entry which is preliminary data.</text>
</comment>
<gene>
    <name evidence="2" type="ORF">L3081_10530</name>
</gene>
<name>A0ABS9X3W7_9GAMM</name>
<dbReference type="Pfam" id="PF18871">
    <property type="entry name" value="HEPN_Toprim_N"/>
    <property type="match status" value="1"/>
</dbReference>
<keyword evidence="3" id="KW-1185">Reference proteome</keyword>
<evidence type="ECO:0000259" key="1">
    <source>
        <dbReference type="Pfam" id="PF18871"/>
    </source>
</evidence>
<dbReference type="EMBL" id="JAKKSL010000002">
    <property type="protein sequence ID" value="MCI2283757.1"/>
    <property type="molecule type" value="Genomic_DNA"/>
</dbReference>
<feature type="domain" description="HEPN/Toprim N-terminal" evidence="1">
    <location>
        <begin position="1"/>
        <end position="213"/>
    </location>
</feature>
<reference evidence="2" key="1">
    <citation type="submission" date="2022-01" db="EMBL/GenBank/DDBJ databases">
        <title>Colwellia maritima, isolated from seawater.</title>
        <authorList>
            <person name="Kristyanto S."/>
            <person name="Jung J."/>
            <person name="Jeon C.O."/>
        </authorList>
    </citation>
    <scope>NUCLEOTIDE SEQUENCE</scope>
    <source>
        <strain evidence="2">MSW7</strain>
    </source>
</reference>
<evidence type="ECO:0000313" key="2">
    <source>
        <dbReference type="EMBL" id="MCI2283757.1"/>
    </source>
</evidence>
<evidence type="ECO:0000313" key="3">
    <source>
        <dbReference type="Proteomes" id="UP001139646"/>
    </source>
</evidence>
<dbReference type="Proteomes" id="UP001139646">
    <property type="component" value="Unassembled WGS sequence"/>
</dbReference>
<proteinExistence type="predicted"/>
<sequence length="419" mass="48125">MGSYTDLAVNGYPLVSSKSYAVSTVMTIFREIDKKIFYRNLSDRNPAVWGTFEPDDDEVERALTYECQVSKICDRLDVMGFTMQRCRVDFERIRNQKIGEYKSWWKEDQSEWIESLINTLETINFDVYMATLKEVFDSKEQFHFLEHEEIEKLDTVRKYMFSDEDYELGFFATDFRSLIRVACSVSSDDDLVVQDLTEVLHAGYYVESDDVCNNSIKSLIQDHPENAPRIIMTEGSSDVQIIKKVLEVLYPHLAEYYTFLEFSQYRAQGSAGTLVNNIKSFAAAGISNRIIAIFDNDAAAFDARRALSKIELPDNIAVCNYPDIKFLENYPTLGPSGRVDLNVNGLAASVELYLGPNILKENDSDLSPVQWKGFIEGLGKYQGEVMHKRSIQDKFFTRINEYKNDNEACDYTEWVLGDN</sequence>
<dbReference type="InterPro" id="IPR041487">
    <property type="entry name" value="HEPN/Toprim-NTD1"/>
</dbReference>